<name>A0ABT5FCU3_9GAMM</name>
<gene>
    <name evidence="5" type="ORF">PN838_08185</name>
</gene>
<sequence length="197" mass="23008">MPAEEWEEPKDSLSIFIFYCTLALVFLMLLRPLFRDVAYLQKCAIEFGIKPSSQPLNTSPKSSVFPLAQALHKMSHQLLDQIRLHKDLSNIIAHEVRTPLARMKFILQSISADIPEKQLARFKRDINALETLAHEYLEFGRSQITDENYMEEIDLYRFSEEMEDKYIETGKQVSFIPQVQTIHLKQIACSWISRYPI</sequence>
<dbReference type="Pfam" id="PF00512">
    <property type="entry name" value="HisKA"/>
    <property type="match status" value="1"/>
</dbReference>
<evidence type="ECO:0000256" key="1">
    <source>
        <dbReference type="ARBA" id="ARBA00000085"/>
    </source>
</evidence>
<evidence type="ECO:0000256" key="3">
    <source>
        <dbReference type="SAM" id="Phobius"/>
    </source>
</evidence>
<dbReference type="EC" id="2.7.13.3" evidence="2"/>
<feature type="domain" description="Signal transduction histidine kinase dimerisation/phosphoacceptor" evidence="4">
    <location>
        <begin position="84"/>
        <end position="145"/>
    </location>
</feature>
<dbReference type="InterPro" id="IPR003661">
    <property type="entry name" value="HisK_dim/P_dom"/>
</dbReference>
<dbReference type="InterPro" id="IPR036097">
    <property type="entry name" value="HisK_dim/P_sf"/>
</dbReference>
<dbReference type="SUPFAM" id="SSF47384">
    <property type="entry name" value="Homodimeric domain of signal transducing histidine kinase"/>
    <property type="match status" value="1"/>
</dbReference>
<dbReference type="CDD" id="cd00082">
    <property type="entry name" value="HisKA"/>
    <property type="match status" value="1"/>
</dbReference>
<dbReference type="RefSeq" id="WP_272180327.1">
    <property type="nucleotide sequence ID" value="NZ_JAQOMS010000002.1"/>
</dbReference>
<dbReference type="Gene3D" id="1.10.287.130">
    <property type="match status" value="1"/>
</dbReference>
<evidence type="ECO:0000256" key="2">
    <source>
        <dbReference type="ARBA" id="ARBA00012438"/>
    </source>
</evidence>
<keyword evidence="6" id="KW-1185">Reference proteome</keyword>
<dbReference type="EMBL" id="JAQOMS010000002">
    <property type="protein sequence ID" value="MDC2888752.1"/>
    <property type="molecule type" value="Genomic_DNA"/>
</dbReference>
<keyword evidence="3" id="KW-0472">Membrane</keyword>
<comment type="caution">
    <text evidence="5">The sequence shown here is derived from an EMBL/GenBank/DDBJ whole genome shotgun (WGS) entry which is preliminary data.</text>
</comment>
<proteinExistence type="predicted"/>
<protein>
    <recommendedName>
        <fullName evidence="2">histidine kinase</fullName>
        <ecNumber evidence="2">2.7.13.3</ecNumber>
    </recommendedName>
</protein>
<organism evidence="5 6">
    <name type="scientific">Psychrosphaera algicola</name>
    <dbReference type="NCBI Taxonomy" id="3023714"/>
    <lineage>
        <taxon>Bacteria</taxon>
        <taxon>Pseudomonadati</taxon>
        <taxon>Pseudomonadota</taxon>
        <taxon>Gammaproteobacteria</taxon>
        <taxon>Alteromonadales</taxon>
        <taxon>Pseudoalteromonadaceae</taxon>
        <taxon>Psychrosphaera</taxon>
    </lineage>
</organism>
<evidence type="ECO:0000313" key="6">
    <source>
        <dbReference type="Proteomes" id="UP001528411"/>
    </source>
</evidence>
<comment type="catalytic activity">
    <reaction evidence="1">
        <text>ATP + protein L-histidine = ADP + protein N-phospho-L-histidine.</text>
        <dbReference type="EC" id="2.7.13.3"/>
    </reaction>
</comment>
<reference evidence="5 6" key="1">
    <citation type="submission" date="2023-01" db="EMBL/GenBank/DDBJ databases">
        <title>Psychrosphaera sp. nov., isolated from marine algae.</title>
        <authorList>
            <person name="Bayburt H."/>
            <person name="Choi B.J."/>
            <person name="Kim J.M."/>
            <person name="Choi D.G."/>
            <person name="Jeon C.O."/>
        </authorList>
    </citation>
    <scope>NUCLEOTIDE SEQUENCE [LARGE SCALE GENOMIC DNA]</scope>
    <source>
        <strain evidence="5 6">G1-22</strain>
    </source>
</reference>
<dbReference type="SMART" id="SM00388">
    <property type="entry name" value="HisKA"/>
    <property type="match status" value="1"/>
</dbReference>
<dbReference type="Proteomes" id="UP001528411">
    <property type="component" value="Unassembled WGS sequence"/>
</dbReference>
<accession>A0ABT5FCU3</accession>
<feature type="transmembrane region" description="Helical" evidence="3">
    <location>
        <begin position="12"/>
        <end position="30"/>
    </location>
</feature>
<evidence type="ECO:0000259" key="4">
    <source>
        <dbReference type="SMART" id="SM00388"/>
    </source>
</evidence>
<evidence type="ECO:0000313" key="5">
    <source>
        <dbReference type="EMBL" id="MDC2888752.1"/>
    </source>
</evidence>
<keyword evidence="3" id="KW-1133">Transmembrane helix</keyword>
<keyword evidence="3" id="KW-0812">Transmembrane</keyword>